<evidence type="ECO:0000313" key="2">
    <source>
        <dbReference type="EMBL" id="ETW00475.1"/>
    </source>
</evidence>
<feature type="region of interest" description="Disordered" evidence="1">
    <location>
        <begin position="1"/>
        <end position="23"/>
    </location>
</feature>
<dbReference type="RefSeq" id="XP_008870610.1">
    <property type="nucleotide sequence ID" value="XM_008872388.1"/>
</dbReference>
<accession>A0A024U2P4</accession>
<reference evidence="2" key="1">
    <citation type="submission" date="2013-12" db="EMBL/GenBank/DDBJ databases">
        <title>The Genome Sequence of Aphanomyces invadans NJM9701.</title>
        <authorList>
            <consortium name="The Broad Institute Genomics Platform"/>
            <person name="Russ C."/>
            <person name="Tyler B."/>
            <person name="van West P."/>
            <person name="Dieguez-Uribeondo J."/>
            <person name="Young S.K."/>
            <person name="Zeng Q."/>
            <person name="Gargeya S."/>
            <person name="Fitzgerald M."/>
            <person name="Abouelleil A."/>
            <person name="Alvarado L."/>
            <person name="Chapman S.B."/>
            <person name="Gainer-Dewar J."/>
            <person name="Goldberg J."/>
            <person name="Griggs A."/>
            <person name="Gujja S."/>
            <person name="Hansen M."/>
            <person name="Howarth C."/>
            <person name="Imamovic A."/>
            <person name="Ireland A."/>
            <person name="Larimer J."/>
            <person name="McCowan C."/>
            <person name="Murphy C."/>
            <person name="Pearson M."/>
            <person name="Poon T.W."/>
            <person name="Priest M."/>
            <person name="Roberts A."/>
            <person name="Saif S."/>
            <person name="Shea T."/>
            <person name="Sykes S."/>
            <person name="Wortman J."/>
            <person name="Nusbaum C."/>
            <person name="Birren B."/>
        </authorList>
    </citation>
    <scope>NUCLEOTIDE SEQUENCE [LARGE SCALE GENOMIC DNA]</scope>
    <source>
        <strain evidence="2">NJM9701</strain>
    </source>
</reference>
<dbReference type="AlphaFoldDB" id="A0A024U2P4"/>
<dbReference type="VEuPathDB" id="FungiDB:H310_07092"/>
<name>A0A024U2P4_9STRA</name>
<gene>
    <name evidence="2" type="ORF">H310_07092</name>
</gene>
<dbReference type="EMBL" id="KI913964">
    <property type="protein sequence ID" value="ETW00475.1"/>
    <property type="molecule type" value="Genomic_DNA"/>
</dbReference>
<protein>
    <submittedName>
        <fullName evidence="2">Uncharacterized protein</fullName>
    </submittedName>
</protein>
<evidence type="ECO:0000256" key="1">
    <source>
        <dbReference type="SAM" id="MobiDB-lite"/>
    </source>
</evidence>
<sequence>MMAMSSDDGSTTPRGRTPPSHRDNASVVVLLQPALMLNITVFQHANCPDAHRFELWVEPLVQTHPLTPPGRTYSQVVQNGMTMWYVDHGVCCLPRLFASLPMMRNVALFDAVVSGRLSVLQWFVDTSQLHMTDFPLVAIGAWAGQLEVIRFLDVHAFQGCAARAVEWAMTMHHDEIVEYLEQHPRPCAHCQATGINTM</sequence>
<dbReference type="GeneID" id="20084142"/>
<proteinExistence type="predicted"/>
<organism evidence="2">
    <name type="scientific">Aphanomyces invadans</name>
    <dbReference type="NCBI Taxonomy" id="157072"/>
    <lineage>
        <taxon>Eukaryota</taxon>
        <taxon>Sar</taxon>
        <taxon>Stramenopiles</taxon>
        <taxon>Oomycota</taxon>
        <taxon>Saprolegniomycetes</taxon>
        <taxon>Saprolegniales</taxon>
        <taxon>Verrucalvaceae</taxon>
        <taxon>Aphanomyces</taxon>
    </lineage>
</organism>